<keyword evidence="2" id="KW-0732">Signal</keyword>
<evidence type="ECO:0000256" key="1">
    <source>
        <dbReference type="SAM" id="Coils"/>
    </source>
</evidence>
<sequence>MCSKSATYRRWRTAALNALFATVFFLKFTAASHTETNQHGVSGEGNIGDELKETLLKMKETEDELKKELSKLPEVELEGLVQYYKDRKIDVPKKEPQGNGEALIWKLLFYGFARTAQRSLIQTLLDFVLTRQAEYSCYDGLGCFNPSNRMALDIGGPVSPRKLA</sequence>
<dbReference type="EMBL" id="BK007669">
    <property type="protein sequence ID" value="DAA34639.1"/>
    <property type="molecule type" value="mRNA"/>
</dbReference>
<proteinExistence type="evidence at transcript level"/>
<dbReference type="AlphaFoldDB" id="F0J9W8"/>
<keyword evidence="1" id="KW-0175">Coiled coil</keyword>
<feature type="coiled-coil region" evidence="1">
    <location>
        <begin position="48"/>
        <end position="78"/>
    </location>
</feature>
<accession>F0J9W8</accession>
<reference evidence="3" key="1">
    <citation type="journal article" date="2011" name="BMC Genomics">
        <title>A further insight into the sialome of the tropical bont tick, Amblyomma variegatum.</title>
        <authorList>
            <person name="Ribeiro J.M."/>
            <person name="Anderson J.M."/>
            <person name="Manoukis N.C."/>
            <person name="Meng Z."/>
            <person name="Francishetti I.M."/>
        </authorList>
    </citation>
    <scope>NUCLEOTIDE SEQUENCE</scope>
    <source>
        <strain evidence="3">Amb_var-1512</strain>
        <tissue evidence="3">Salivary gland</tissue>
    </source>
</reference>
<feature type="signal peptide" evidence="2">
    <location>
        <begin position="1"/>
        <end position="31"/>
    </location>
</feature>
<evidence type="ECO:0000256" key="2">
    <source>
        <dbReference type="SAM" id="SignalP"/>
    </source>
</evidence>
<protein>
    <submittedName>
        <fullName evidence="3">Hypothetical secreted protein 1512</fullName>
    </submittedName>
</protein>
<evidence type="ECO:0000313" key="3">
    <source>
        <dbReference type="EMBL" id="DAA34639.1"/>
    </source>
</evidence>
<name>F0J9W8_AMBVA</name>
<organism evidence="3">
    <name type="scientific">Amblyomma variegatum</name>
    <name type="common">Tropical bont tick</name>
    <dbReference type="NCBI Taxonomy" id="34610"/>
    <lineage>
        <taxon>Eukaryota</taxon>
        <taxon>Metazoa</taxon>
        <taxon>Ecdysozoa</taxon>
        <taxon>Arthropoda</taxon>
        <taxon>Chelicerata</taxon>
        <taxon>Arachnida</taxon>
        <taxon>Acari</taxon>
        <taxon>Parasitiformes</taxon>
        <taxon>Ixodida</taxon>
        <taxon>Ixodoidea</taxon>
        <taxon>Ixodidae</taxon>
        <taxon>Amblyomminae</taxon>
        <taxon>Amblyomma</taxon>
    </lineage>
</organism>
<feature type="chain" id="PRO_5003253433" evidence="2">
    <location>
        <begin position="32"/>
        <end position="164"/>
    </location>
</feature>